<comment type="function">
    <text evidence="6">The production of the second messenger molecules diacylglycerol (DAG) and inositol 1,4,5-trisphosphate (IP3) is mediated by activated phosphatidylinositol-specific phospholipase C enzymes.</text>
</comment>
<dbReference type="InterPro" id="IPR035892">
    <property type="entry name" value="C2_domain_sf"/>
</dbReference>
<protein>
    <recommendedName>
        <fullName evidence="7">Phosphoinositide phospholipase C</fullName>
        <ecNumber evidence="7">3.1.4.11</ecNumber>
    </recommendedName>
</protein>
<proteinExistence type="predicted"/>
<dbReference type="OrthoDB" id="269822at2759"/>
<dbReference type="GO" id="GO:0004435">
    <property type="term" value="F:phosphatidylinositol-4,5-bisphosphate phospholipase C activity"/>
    <property type="evidence" value="ECO:0007669"/>
    <property type="project" value="UniProtKB-EC"/>
</dbReference>
<dbReference type="EC" id="3.1.4.11" evidence="7"/>
<evidence type="ECO:0000256" key="6">
    <source>
        <dbReference type="ARBA" id="ARBA00059664"/>
    </source>
</evidence>
<dbReference type="GO" id="GO:0051209">
    <property type="term" value="P:release of sequestered calcium ion into cytosol"/>
    <property type="evidence" value="ECO:0007669"/>
    <property type="project" value="TreeGrafter"/>
</dbReference>
<organism evidence="10 11">
    <name type="scientific">Moelleriella libera RCEF 2490</name>
    <dbReference type="NCBI Taxonomy" id="1081109"/>
    <lineage>
        <taxon>Eukaryota</taxon>
        <taxon>Fungi</taxon>
        <taxon>Dikarya</taxon>
        <taxon>Ascomycota</taxon>
        <taxon>Pezizomycotina</taxon>
        <taxon>Sordariomycetes</taxon>
        <taxon>Hypocreomycetidae</taxon>
        <taxon>Hypocreales</taxon>
        <taxon>Clavicipitaceae</taxon>
        <taxon>Moelleriella</taxon>
    </lineage>
</organism>
<dbReference type="STRING" id="1081109.A0A166P3Z1"/>
<dbReference type="FunFam" id="3.20.20.190:FF:000039">
    <property type="entry name" value="Phosphoinositide phospholipase C"/>
    <property type="match status" value="1"/>
</dbReference>
<evidence type="ECO:0000256" key="1">
    <source>
        <dbReference type="ARBA" id="ARBA00001195"/>
    </source>
</evidence>
<dbReference type="Gene3D" id="2.60.40.150">
    <property type="entry name" value="C2 domain"/>
    <property type="match status" value="1"/>
</dbReference>
<dbReference type="PROSITE" id="PS50008">
    <property type="entry name" value="PIPLC_Y_DOMAIN"/>
    <property type="match status" value="1"/>
</dbReference>
<dbReference type="InterPro" id="IPR017946">
    <property type="entry name" value="PLC-like_Pdiesterase_TIM-brl"/>
</dbReference>
<keyword evidence="5" id="KW-0807">Transducer</keyword>
<dbReference type="GO" id="GO:0016042">
    <property type="term" value="P:lipid catabolic process"/>
    <property type="evidence" value="ECO:0007669"/>
    <property type="project" value="UniProtKB-KW"/>
</dbReference>
<dbReference type="GO" id="GO:0048015">
    <property type="term" value="P:phosphatidylinositol-mediated signaling"/>
    <property type="evidence" value="ECO:0007669"/>
    <property type="project" value="TreeGrafter"/>
</dbReference>
<dbReference type="InterPro" id="IPR001711">
    <property type="entry name" value="PLipase_C_Pinositol-sp_Y"/>
</dbReference>
<dbReference type="PRINTS" id="PR00390">
    <property type="entry name" value="PHPHLIPASEC"/>
</dbReference>
<evidence type="ECO:0000313" key="11">
    <source>
        <dbReference type="Proteomes" id="UP000078544"/>
    </source>
</evidence>
<evidence type="ECO:0000256" key="8">
    <source>
        <dbReference type="SAM" id="MobiDB-lite"/>
    </source>
</evidence>
<evidence type="ECO:0000256" key="2">
    <source>
        <dbReference type="ARBA" id="ARBA00022801"/>
    </source>
</evidence>
<comment type="catalytic activity">
    <reaction evidence="1 7">
        <text>a 1,2-diacyl-sn-glycero-3-phospho-(1D-myo-inositol-4,5-bisphosphate) + H2O = 1D-myo-inositol 1,4,5-trisphosphate + a 1,2-diacyl-sn-glycerol + H(+)</text>
        <dbReference type="Rhea" id="RHEA:33179"/>
        <dbReference type="ChEBI" id="CHEBI:15377"/>
        <dbReference type="ChEBI" id="CHEBI:15378"/>
        <dbReference type="ChEBI" id="CHEBI:17815"/>
        <dbReference type="ChEBI" id="CHEBI:58456"/>
        <dbReference type="ChEBI" id="CHEBI:203600"/>
        <dbReference type="EC" id="3.1.4.11"/>
    </reaction>
</comment>
<keyword evidence="2 7" id="KW-0378">Hydrolase</keyword>
<dbReference type="PROSITE" id="PS50007">
    <property type="entry name" value="PIPLC_X_DOMAIN"/>
    <property type="match status" value="1"/>
</dbReference>
<sequence>MSDLPLSQKFARLNPFKPGEDDEDQGGAIAVDSVGGGGRGTRKAHLDKQQLRVSSALRSFMAKNDILSEADAGVDSEEPTPALRSLLGRSHFHVPPALLDRSRPLPEYYISSSHNTYLMAHQLYGTSCASAYETALRTGSRCVEIDAWDNSADMDEPKVTHGYTLVSHVPFRDVCRTIRDVFDHEVAVAARDHSFEVAPILLSLENHCGDHGQRRLVAIMKEVFEHRLLSEPIREKGHREQTQHEEGNHDDDMHVTLADLGACVSVIVEYHLGDPIDEPDSPASPDDEEGDYYNDGYADRGRGDEAAAAAAAAARRAEEKKALQEYQQRTQDCPRGIIVPELAQLGVYAQSVKPIDTSWFAPPGSTLANGPHHHLINVSESGLAKHLPAQAAPIAVHNAKHLMRVFPKGTRISSSNLKPLAFWAVGAQICALNWQTFGTSNQLNDALFSGSEGYILKPAALRHGGDGDLLRGGADARRCRLRLRVAGATDIPVDHAEREPDSLRPYLTCNLYSPGHVDGDTNKRKTSPYRHHRLGFLHHGDNPPVTDPVWDETLEWEYQDNELVFLRMLIKSDDAWAKNPMIAVAAIRLLYVVPGWSFVRMMDMKGRETKCSILVHFQIDHL</sequence>
<dbReference type="SMART" id="SM00149">
    <property type="entry name" value="PLCYc"/>
    <property type="match status" value="1"/>
</dbReference>
<evidence type="ECO:0000256" key="7">
    <source>
        <dbReference type="RuleBase" id="RU361133"/>
    </source>
</evidence>
<gene>
    <name evidence="10" type="ORF">AAL_05237</name>
</gene>
<evidence type="ECO:0000313" key="10">
    <source>
        <dbReference type="EMBL" id="KZZ94270.1"/>
    </source>
</evidence>
<dbReference type="SUPFAM" id="SSF51695">
    <property type="entry name" value="PLC-like phosphodiesterases"/>
    <property type="match status" value="1"/>
</dbReference>
<dbReference type="InterPro" id="IPR000909">
    <property type="entry name" value="PLipase_C_PInositol-sp_X_dom"/>
</dbReference>
<dbReference type="Pfam" id="PF00388">
    <property type="entry name" value="PI-PLC-X"/>
    <property type="match status" value="1"/>
</dbReference>
<reference evidence="10 11" key="1">
    <citation type="journal article" date="2016" name="Genome Biol. Evol.">
        <title>Divergent and convergent evolution of fungal pathogenicity.</title>
        <authorList>
            <person name="Shang Y."/>
            <person name="Xiao G."/>
            <person name="Zheng P."/>
            <person name="Cen K."/>
            <person name="Zhan S."/>
            <person name="Wang C."/>
        </authorList>
    </citation>
    <scope>NUCLEOTIDE SEQUENCE [LARGE SCALE GENOMIC DNA]</scope>
    <source>
        <strain evidence="10 11">RCEF 2490</strain>
    </source>
</reference>
<keyword evidence="11" id="KW-1185">Reference proteome</keyword>
<dbReference type="AlphaFoldDB" id="A0A166P3Z1"/>
<feature type="domain" description="PI-PLC Y-box" evidence="9">
    <location>
        <begin position="342"/>
        <end position="462"/>
    </location>
</feature>
<evidence type="ECO:0000256" key="3">
    <source>
        <dbReference type="ARBA" id="ARBA00022963"/>
    </source>
</evidence>
<keyword evidence="3 7" id="KW-0442">Lipid degradation</keyword>
<name>A0A166P3Z1_9HYPO</name>
<dbReference type="InterPro" id="IPR001192">
    <property type="entry name" value="PI-PLC_fam"/>
</dbReference>
<evidence type="ECO:0000259" key="9">
    <source>
        <dbReference type="PROSITE" id="PS50008"/>
    </source>
</evidence>
<evidence type="ECO:0000256" key="5">
    <source>
        <dbReference type="ARBA" id="ARBA00023224"/>
    </source>
</evidence>
<dbReference type="Proteomes" id="UP000078544">
    <property type="component" value="Unassembled WGS sequence"/>
</dbReference>
<evidence type="ECO:0000256" key="4">
    <source>
        <dbReference type="ARBA" id="ARBA00023098"/>
    </source>
</evidence>
<feature type="compositionally biased region" description="Acidic residues" evidence="8">
    <location>
        <begin position="275"/>
        <end position="292"/>
    </location>
</feature>
<accession>A0A166P3Z1</accession>
<dbReference type="Gene3D" id="3.20.20.190">
    <property type="entry name" value="Phosphatidylinositol (PI) phosphodiesterase"/>
    <property type="match status" value="1"/>
</dbReference>
<keyword evidence="4 7" id="KW-0443">Lipid metabolism</keyword>
<feature type="region of interest" description="Disordered" evidence="8">
    <location>
        <begin position="231"/>
        <end position="251"/>
    </location>
</feature>
<dbReference type="SMART" id="SM00148">
    <property type="entry name" value="PLCXc"/>
    <property type="match status" value="1"/>
</dbReference>
<dbReference type="PANTHER" id="PTHR10336">
    <property type="entry name" value="PHOSPHOINOSITIDE-SPECIFIC PHOSPHOLIPASE C FAMILY PROTEIN"/>
    <property type="match status" value="1"/>
</dbReference>
<dbReference type="SUPFAM" id="SSF49562">
    <property type="entry name" value="C2 domain (Calcium/lipid-binding domain, CaLB)"/>
    <property type="match status" value="1"/>
</dbReference>
<dbReference type="EMBL" id="AZGY01000011">
    <property type="protein sequence ID" value="KZZ94270.1"/>
    <property type="molecule type" value="Genomic_DNA"/>
</dbReference>
<feature type="region of interest" description="Disordered" evidence="8">
    <location>
        <begin position="274"/>
        <end position="300"/>
    </location>
</feature>
<feature type="region of interest" description="Disordered" evidence="8">
    <location>
        <begin position="1"/>
        <end position="47"/>
    </location>
</feature>
<dbReference type="PANTHER" id="PTHR10336:SF169">
    <property type="entry name" value="PHOSPHOINOSITIDE PHOSPHOLIPASE C"/>
    <property type="match status" value="1"/>
</dbReference>
<comment type="caution">
    <text evidence="10">The sequence shown here is derived from an EMBL/GenBank/DDBJ whole genome shotgun (WGS) entry which is preliminary data.</text>
</comment>
<dbReference type="Pfam" id="PF00387">
    <property type="entry name" value="PI-PLC-Y"/>
    <property type="match status" value="1"/>
</dbReference>